<dbReference type="SUPFAM" id="SSF53098">
    <property type="entry name" value="Ribonuclease H-like"/>
    <property type="match status" value="1"/>
</dbReference>
<evidence type="ECO:0000313" key="3">
    <source>
        <dbReference type="EMBL" id="KAK8557666.1"/>
    </source>
</evidence>
<sequence length="147" mass="16724">MKDTWTTHGTSIVSNGWTNVKRQPLINVVASNSSGSMFMYAKDFTGQEKTGTNIVEFLLESIKEVRFSNVLQVVTDNTSYYDYVKMKEVLVSRWEKMNITMHCLGFALNPFFSFTILNIYLNPEALNGVARRTPNQDQEVVARVLKG</sequence>
<proteinExistence type="predicted"/>
<protein>
    <recommendedName>
        <fullName evidence="2">DUF659 domain-containing protein</fullName>
    </recommendedName>
</protein>
<evidence type="ECO:0000259" key="2">
    <source>
        <dbReference type="Pfam" id="PF04937"/>
    </source>
</evidence>
<reference evidence="3 4" key="1">
    <citation type="journal article" date="2024" name="G3 (Bethesda)">
        <title>Genome assembly of Hibiscus sabdariffa L. provides insights into metabolisms of medicinal natural products.</title>
        <authorList>
            <person name="Kim T."/>
        </authorList>
    </citation>
    <scope>NUCLEOTIDE SEQUENCE [LARGE SCALE GENOMIC DNA]</scope>
    <source>
        <strain evidence="3">TK-2024</strain>
        <tissue evidence="3">Old leaves</tissue>
    </source>
</reference>
<accession>A0ABR2EDK4</accession>
<dbReference type="InterPro" id="IPR012337">
    <property type="entry name" value="RNaseH-like_sf"/>
</dbReference>
<dbReference type="Proteomes" id="UP001472677">
    <property type="component" value="Unassembled WGS sequence"/>
</dbReference>
<dbReference type="EMBL" id="JBBPBM010000016">
    <property type="protein sequence ID" value="KAK8557666.1"/>
    <property type="molecule type" value="Genomic_DNA"/>
</dbReference>
<feature type="transmembrane region" description="Helical" evidence="1">
    <location>
        <begin position="103"/>
        <end position="121"/>
    </location>
</feature>
<organism evidence="3 4">
    <name type="scientific">Hibiscus sabdariffa</name>
    <name type="common">roselle</name>
    <dbReference type="NCBI Taxonomy" id="183260"/>
    <lineage>
        <taxon>Eukaryota</taxon>
        <taxon>Viridiplantae</taxon>
        <taxon>Streptophyta</taxon>
        <taxon>Embryophyta</taxon>
        <taxon>Tracheophyta</taxon>
        <taxon>Spermatophyta</taxon>
        <taxon>Magnoliopsida</taxon>
        <taxon>eudicotyledons</taxon>
        <taxon>Gunneridae</taxon>
        <taxon>Pentapetalae</taxon>
        <taxon>rosids</taxon>
        <taxon>malvids</taxon>
        <taxon>Malvales</taxon>
        <taxon>Malvaceae</taxon>
        <taxon>Malvoideae</taxon>
        <taxon>Hibiscus</taxon>
    </lineage>
</organism>
<dbReference type="InterPro" id="IPR007021">
    <property type="entry name" value="DUF659"/>
</dbReference>
<gene>
    <name evidence="3" type="ORF">V6N12_009895</name>
</gene>
<keyword evidence="1" id="KW-0472">Membrane</keyword>
<name>A0ABR2EDK4_9ROSI</name>
<dbReference type="PANTHER" id="PTHR32166:SF81">
    <property type="entry name" value="OS06G0658400 PROTEIN"/>
    <property type="match status" value="1"/>
</dbReference>
<evidence type="ECO:0000313" key="4">
    <source>
        <dbReference type="Proteomes" id="UP001472677"/>
    </source>
</evidence>
<keyword evidence="1" id="KW-1133">Transmembrane helix</keyword>
<evidence type="ECO:0000256" key="1">
    <source>
        <dbReference type="SAM" id="Phobius"/>
    </source>
</evidence>
<dbReference type="PANTHER" id="PTHR32166">
    <property type="entry name" value="OSJNBA0013A04.12 PROTEIN"/>
    <property type="match status" value="1"/>
</dbReference>
<comment type="caution">
    <text evidence="3">The sequence shown here is derived from an EMBL/GenBank/DDBJ whole genome shotgun (WGS) entry which is preliminary data.</text>
</comment>
<feature type="domain" description="DUF659" evidence="2">
    <location>
        <begin position="2"/>
        <end position="115"/>
    </location>
</feature>
<keyword evidence="4" id="KW-1185">Reference proteome</keyword>
<keyword evidence="1" id="KW-0812">Transmembrane</keyword>
<dbReference type="Pfam" id="PF04937">
    <property type="entry name" value="DUF659"/>
    <property type="match status" value="1"/>
</dbReference>